<dbReference type="PANTHER" id="PTHR11923">
    <property type="entry name" value="SCAVENGER RECEPTOR CLASS B TYPE-1 SR-B1"/>
    <property type="match status" value="1"/>
</dbReference>
<evidence type="ECO:0000256" key="4">
    <source>
        <dbReference type="ARBA" id="ARBA00022475"/>
    </source>
</evidence>
<evidence type="ECO:0000256" key="10">
    <source>
        <dbReference type="ARBA" id="ARBA00023180"/>
    </source>
</evidence>
<reference evidence="14" key="1">
    <citation type="submission" date="2022-06" db="EMBL/GenBank/DDBJ databases">
        <authorList>
            <person name="Berger JAMES D."/>
            <person name="Berger JAMES D."/>
        </authorList>
    </citation>
    <scope>NUCLEOTIDE SEQUENCE [LARGE SCALE GENOMIC DNA]</scope>
</reference>
<dbReference type="PRINTS" id="PR01609">
    <property type="entry name" value="CD36FAMILY"/>
</dbReference>
<dbReference type="Pfam" id="PF01130">
    <property type="entry name" value="CD36"/>
    <property type="match status" value="1"/>
</dbReference>
<evidence type="ECO:0000313" key="14">
    <source>
        <dbReference type="Proteomes" id="UP000050795"/>
    </source>
</evidence>
<evidence type="ECO:0000256" key="7">
    <source>
        <dbReference type="ARBA" id="ARBA00023136"/>
    </source>
</evidence>
<keyword evidence="6 13" id="KW-1133">Transmembrane helix</keyword>
<evidence type="ECO:0000256" key="1">
    <source>
        <dbReference type="ARBA" id="ARBA00004189"/>
    </source>
</evidence>
<keyword evidence="14" id="KW-1185">Reference proteome</keyword>
<proteinExistence type="inferred from homology"/>
<name>A0AA85KMR8_TRIRE</name>
<dbReference type="InterPro" id="IPR002159">
    <property type="entry name" value="CD36_fam"/>
</dbReference>
<evidence type="ECO:0000256" key="13">
    <source>
        <dbReference type="SAM" id="Phobius"/>
    </source>
</evidence>
<keyword evidence="5 13" id="KW-0812">Transmembrane</keyword>
<keyword evidence="8" id="KW-1015">Disulfide bond</keyword>
<dbReference type="WBParaSite" id="TREG1_99470.1">
    <property type="protein sequence ID" value="TREG1_99470.1"/>
    <property type="gene ID" value="TREG1_99470"/>
</dbReference>
<sequence length="488" mass="56465">MPNQNNYVPIRILITVIIILFFLLFAIHPFKWFLISQQMYLTPGSRLYNQWLQPTIPIPMQFYFFNLTNPSEFQSGGKPILQQLGPYTYHEKRLKVNVKHNLQNGTLEYNEIKQYYFDRNASIGNENDTITSVNLGFIGIASKLSSMPWIIDALIEIIEKHNNYSLFQTRTVRELLWGYKDDFLTLLSNYSISVPMTEIGILINKNNTPGDTILINNGVKNQNMLGKIIYFNGMQILPYWKTLTANMINGSDGTLFHPFLRKHEKLYAFAKEICRSVEFVFHSETEINNLPAYKYILSKDTFKSAKTCEANKGFCINWPNCFNDGVLDMSTCQPDTPVVISQAHFFNADKSYQTAVDGIYPSDEFNTQFYIEPNTGVILNVQSKFQVNIILKKNKSIRQLSKIPDILLLPLVYFNESANLNNSTIIELISIVVKGSMILEQVMICSIIITLLILCSILLKPFIYMHRIYDFRSRKEERQHLLSEHEKE</sequence>
<evidence type="ECO:0000256" key="8">
    <source>
        <dbReference type="ARBA" id="ARBA00023157"/>
    </source>
</evidence>
<keyword evidence="7 13" id="KW-0472">Membrane</keyword>
<comment type="subcellular location">
    <subcellularLocation>
        <location evidence="2">Cell membrane</location>
        <topology evidence="2">Multi-pass membrane protein</topology>
    </subcellularLocation>
    <subcellularLocation>
        <location evidence="1">Membrane</location>
        <location evidence="1">Caveola</location>
        <topology evidence="1">Multi-pass membrane protein</topology>
    </subcellularLocation>
</comment>
<keyword evidence="9" id="KW-0675">Receptor</keyword>
<protein>
    <recommendedName>
        <fullName evidence="11">Scavenger receptor class B member 1</fullName>
    </recommendedName>
    <alternativeName>
        <fullName evidence="12">SR-BI</fullName>
    </alternativeName>
</protein>
<feature type="transmembrane region" description="Helical" evidence="13">
    <location>
        <begin position="441"/>
        <end position="465"/>
    </location>
</feature>
<evidence type="ECO:0000256" key="12">
    <source>
        <dbReference type="ARBA" id="ARBA00042244"/>
    </source>
</evidence>
<dbReference type="Proteomes" id="UP000050795">
    <property type="component" value="Unassembled WGS sequence"/>
</dbReference>
<evidence type="ECO:0000256" key="2">
    <source>
        <dbReference type="ARBA" id="ARBA00004651"/>
    </source>
</evidence>
<organism evidence="14 15">
    <name type="scientific">Trichobilharzia regenti</name>
    <name type="common">Nasal bird schistosome</name>
    <dbReference type="NCBI Taxonomy" id="157069"/>
    <lineage>
        <taxon>Eukaryota</taxon>
        <taxon>Metazoa</taxon>
        <taxon>Spiralia</taxon>
        <taxon>Lophotrochozoa</taxon>
        <taxon>Platyhelminthes</taxon>
        <taxon>Trematoda</taxon>
        <taxon>Digenea</taxon>
        <taxon>Strigeidida</taxon>
        <taxon>Schistosomatoidea</taxon>
        <taxon>Schistosomatidae</taxon>
        <taxon>Trichobilharzia</taxon>
    </lineage>
</organism>
<feature type="transmembrane region" description="Helical" evidence="13">
    <location>
        <begin position="12"/>
        <end position="34"/>
    </location>
</feature>
<evidence type="ECO:0000256" key="11">
    <source>
        <dbReference type="ARBA" id="ARBA00040821"/>
    </source>
</evidence>
<accession>A0AA85KMR8</accession>
<comment type="similarity">
    <text evidence="3">Belongs to the CD36 family.</text>
</comment>
<keyword evidence="4" id="KW-1003">Cell membrane</keyword>
<evidence type="ECO:0000256" key="9">
    <source>
        <dbReference type="ARBA" id="ARBA00023170"/>
    </source>
</evidence>
<dbReference type="GO" id="GO:0005901">
    <property type="term" value="C:caveola"/>
    <property type="evidence" value="ECO:0007669"/>
    <property type="project" value="UniProtKB-SubCell"/>
</dbReference>
<dbReference type="GO" id="GO:0005737">
    <property type="term" value="C:cytoplasm"/>
    <property type="evidence" value="ECO:0007669"/>
    <property type="project" value="TreeGrafter"/>
</dbReference>
<evidence type="ECO:0000313" key="15">
    <source>
        <dbReference type="WBParaSite" id="TREG1_99470.1"/>
    </source>
</evidence>
<evidence type="ECO:0000256" key="3">
    <source>
        <dbReference type="ARBA" id="ARBA00010532"/>
    </source>
</evidence>
<dbReference type="PANTHER" id="PTHR11923:SF110">
    <property type="entry name" value="SCAVENGER RECEPTOR CLASS B MEMBER 1"/>
    <property type="match status" value="1"/>
</dbReference>
<dbReference type="GO" id="GO:0005044">
    <property type="term" value="F:scavenger receptor activity"/>
    <property type="evidence" value="ECO:0007669"/>
    <property type="project" value="TreeGrafter"/>
</dbReference>
<evidence type="ECO:0000256" key="6">
    <source>
        <dbReference type="ARBA" id="ARBA00022989"/>
    </source>
</evidence>
<reference evidence="15" key="2">
    <citation type="submission" date="2023-11" db="UniProtKB">
        <authorList>
            <consortium name="WormBaseParasite"/>
        </authorList>
    </citation>
    <scope>IDENTIFICATION</scope>
</reference>
<dbReference type="AlphaFoldDB" id="A0AA85KMR8"/>
<evidence type="ECO:0000256" key="5">
    <source>
        <dbReference type="ARBA" id="ARBA00022692"/>
    </source>
</evidence>
<keyword evidence="10" id="KW-0325">Glycoprotein</keyword>